<dbReference type="GO" id="GO:0016747">
    <property type="term" value="F:acyltransferase activity, transferring groups other than amino-acyl groups"/>
    <property type="evidence" value="ECO:0007669"/>
    <property type="project" value="TreeGrafter"/>
</dbReference>
<reference evidence="2 4" key="1">
    <citation type="journal article" date="2019" name="Nat. Med.">
        <title>A library of human gut bacterial isolates paired with longitudinal multiomics data enables mechanistic microbiome research.</title>
        <authorList>
            <person name="Poyet M."/>
            <person name="Groussin M."/>
            <person name="Gibbons S.M."/>
            <person name="Avila-Pacheco J."/>
            <person name="Jiang X."/>
            <person name="Kearney S.M."/>
            <person name="Perrotta A.R."/>
            <person name="Berdy B."/>
            <person name="Zhao S."/>
            <person name="Lieberman T.D."/>
            <person name="Swanson P.K."/>
            <person name="Smith M."/>
            <person name="Roesemann S."/>
            <person name="Alexander J.E."/>
            <person name="Rich S.A."/>
            <person name="Livny J."/>
            <person name="Vlamakis H."/>
            <person name="Clish C."/>
            <person name="Bullock K."/>
            <person name="Deik A."/>
            <person name="Scott J."/>
            <person name="Pierce K.A."/>
            <person name="Xavier R.J."/>
            <person name="Alm E.J."/>
        </authorList>
    </citation>
    <scope>NUCLEOTIDE SEQUENCE [LARGE SCALE GENOMIC DNA]</scope>
    <source>
        <strain evidence="2 4">BIOML-A2</strain>
    </source>
</reference>
<dbReference type="RefSeq" id="WP_034519592.1">
    <property type="nucleotide sequence ID" value="NZ_CACRSP010000003.1"/>
</dbReference>
<dbReference type="AlphaFoldDB" id="A0A6N2RVF4"/>
<feature type="transmembrane region" description="Helical" evidence="1">
    <location>
        <begin position="50"/>
        <end position="76"/>
    </location>
</feature>
<dbReference type="InterPro" id="IPR029058">
    <property type="entry name" value="AB_hydrolase_fold"/>
</dbReference>
<name>A0A6N2RVF4_9BIFI</name>
<evidence type="ECO:0000313" key="3">
    <source>
        <dbReference type="EMBL" id="VYS84624.1"/>
    </source>
</evidence>
<gene>
    <name evidence="3" type="ORF">BDLFYP24_01176</name>
    <name evidence="2" type="ORF">GBB04_08685</name>
</gene>
<dbReference type="Pfam" id="PF00756">
    <property type="entry name" value="Esterase"/>
    <property type="match status" value="1"/>
</dbReference>
<dbReference type="SUPFAM" id="SSF53474">
    <property type="entry name" value="alpha/beta-Hydrolases"/>
    <property type="match status" value="1"/>
</dbReference>
<feature type="transmembrane region" description="Helical" evidence="1">
    <location>
        <begin position="82"/>
        <end position="102"/>
    </location>
</feature>
<dbReference type="EMBL" id="WDPD01000010">
    <property type="protein sequence ID" value="KAB7459754.1"/>
    <property type="molecule type" value="Genomic_DNA"/>
</dbReference>
<dbReference type="PANTHER" id="PTHR48098">
    <property type="entry name" value="ENTEROCHELIN ESTERASE-RELATED"/>
    <property type="match status" value="1"/>
</dbReference>
<dbReference type="Proteomes" id="UP000429211">
    <property type="component" value="Unassembled WGS sequence"/>
</dbReference>
<accession>A0A6N2RVF4</accession>
<organism evidence="3">
    <name type="scientific">Bifidobacterium dentium</name>
    <dbReference type="NCBI Taxonomy" id="1689"/>
    <lineage>
        <taxon>Bacteria</taxon>
        <taxon>Bacillati</taxon>
        <taxon>Actinomycetota</taxon>
        <taxon>Actinomycetes</taxon>
        <taxon>Bifidobacteriales</taxon>
        <taxon>Bifidobacteriaceae</taxon>
        <taxon>Bifidobacterium</taxon>
    </lineage>
</organism>
<feature type="transmembrane region" description="Helical" evidence="1">
    <location>
        <begin position="109"/>
        <end position="126"/>
    </location>
</feature>
<evidence type="ECO:0000313" key="4">
    <source>
        <dbReference type="Proteomes" id="UP000429211"/>
    </source>
</evidence>
<reference evidence="3" key="2">
    <citation type="submission" date="2019-11" db="EMBL/GenBank/DDBJ databases">
        <authorList>
            <person name="Feng L."/>
        </authorList>
    </citation>
    <scope>NUCLEOTIDE SEQUENCE</scope>
    <source>
        <strain evidence="3">BdentiumLFYP24</strain>
    </source>
</reference>
<dbReference type="InterPro" id="IPR000801">
    <property type="entry name" value="Esterase-like"/>
</dbReference>
<keyword evidence="1" id="KW-0472">Membrane</keyword>
<dbReference type="EMBL" id="CACRSP010000003">
    <property type="protein sequence ID" value="VYS84624.1"/>
    <property type="molecule type" value="Genomic_DNA"/>
</dbReference>
<keyword evidence="1" id="KW-0812">Transmembrane</keyword>
<protein>
    <submittedName>
        <fullName evidence="3">Esterase</fullName>
    </submittedName>
</protein>
<dbReference type="InterPro" id="IPR050583">
    <property type="entry name" value="Mycobacterial_A85_antigen"/>
</dbReference>
<dbReference type="Gene3D" id="3.40.50.1820">
    <property type="entry name" value="alpha/beta hydrolase"/>
    <property type="match status" value="1"/>
</dbReference>
<sequence length="461" mass="49588">MRQWLMNVSLLQGWLPATLFAITAALMVILLIGAIATIRKAGLKPVLMPLVIAAVAGAVGFVITWLLSDVFMVFGVELGPHVFVWTSAGCATVGFAVTHMAMRRRASRALAVILVIFALLASALGIDQAYGEYATLGSLFGVDSYHEADLTGMADRRDLITIAQWRQGVADHTIRNVPSHGAVDKVDIPATTSGFKARKALVYLPPAALVPTKAKPALPVILMLSGQPGCPNRVFNAGGIQTMMDDYAQHHQGLAPIVIAADQLGADSHNTLCVDSQVYGNALTYLTQDVVDWVKDNLPAAQDAKDWAIAGFSQGATCSMQIGPNYPNLFGTIIPTGSEIGPSNGSEQEMIDRFFDGDREAYERQIPINAIRNHAPSDQTLIMGTGEKDVESLHNIEEIAPVARKAGMHVTAVESLGNAHDWHAVQDTLRYGLAVFGYDTGMSSVKPKLSDYTNLRRIKIS</sequence>
<proteinExistence type="predicted"/>
<evidence type="ECO:0000313" key="2">
    <source>
        <dbReference type="EMBL" id="KAB7459754.1"/>
    </source>
</evidence>
<dbReference type="PANTHER" id="PTHR48098:SF1">
    <property type="entry name" value="DIACYLGLYCEROL ACYLTRANSFERASE_MYCOLYLTRANSFERASE AG85A"/>
    <property type="match status" value="1"/>
</dbReference>
<keyword evidence="1" id="KW-1133">Transmembrane helix</keyword>
<evidence type="ECO:0000256" key="1">
    <source>
        <dbReference type="SAM" id="Phobius"/>
    </source>
</evidence>
<feature type="transmembrane region" description="Helical" evidence="1">
    <location>
        <begin position="14"/>
        <end position="38"/>
    </location>
</feature>